<dbReference type="Proteomes" id="UP000054241">
    <property type="component" value="Unassembled WGS sequence"/>
</dbReference>
<organism evidence="1 2">
    <name type="scientific">Streptomyces cellostaticus</name>
    <dbReference type="NCBI Taxonomy" id="67285"/>
    <lineage>
        <taxon>Bacteria</taxon>
        <taxon>Bacillati</taxon>
        <taxon>Actinomycetota</taxon>
        <taxon>Actinomycetes</taxon>
        <taxon>Kitasatosporales</taxon>
        <taxon>Streptomycetaceae</taxon>
        <taxon>Streptomyces</taxon>
    </lineage>
</organism>
<sequence length="434" mass="46835">MLPDIHLSLSAACTEAEFAYRSLPFYRDLIDQTGLTSSGTLHVAGPEEFRKLPFTSKADFRRGFPARVVNHAESLPELTYTSSSSGTTGERLVTVVQRPLLAERMALTAAANPPLSERLLGAANRKVARLAAPNCSDVECATPLSTLADRTLPDGTLVLSVAHDVLATPQAMVDKIFDELDAYQPAWLYADPTHLAFLCAHLHRRGLTTLPVRAVVLTYSLLTHAARRAVTAATPEGTPVAEVLSMSEFGWLGIECPAGARHLNEENYHHEILRDDGSEAGVGEIGELVITSIEDRLSPHIRYRTGDLVEPGGRCPCGTTGRTVVPHGRASTCLVDGIGGRFRTARQADDALRDVVGVRHYRIDQSAPDSAHCRVITADDAPGDTVPAVRDRLRELLPQVQQVDVSAVPHIEAERSGKFSTCSGPGRVRQGALL</sequence>
<dbReference type="InterPro" id="IPR042099">
    <property type="entry name" value="ANL_N_sf"/>
</dbReference>
<dbReference type="InterPro" id="IPR053158">
    <property type="entry name" value="CapK_Type1_Caps_Biosynth"/>
</dbReference>
<dbReference type="AlphaFoldDB" id="A0A124HDK7"/>
<evidence type="ECO:0000313" key="2">
    <source>
        <dbReference type="Proteomes" id="UP000054241"/>
    </source>
</evidence>
<dbReference type="Gene3D" id="3.40.50.12780">
    <property type="entry name" value="N-terminal domain of ligase-like"/>
    <property type="match status" value="1"/>
</dbReference>
<dbReference type="SUPFAM" id="SSF56801">
    <property type="entry name" value="Acetyl-CoA synthetase-like"/>
    <property type="match status" value="1"/>
</dbReference>
<proteinExistence type="predicted"/>
<dbReference type="PANTHER" id="PTHR36932">
    <property type="entry name" value="CAPSULAR POLYSACCHARIDE BIOSYNTHESIS PROTEIN"/>
    <property type="match status" value="1"/>
</dbReference>
<accession>A0A124HDK7</accession>
<gene>
    <name evidence="1" type="ORF">AQI88_04920</name>
</gene>
<reference evidence="1 2" key="1">
    <citation type="submission" date="2015-10" db="EMBL/GenBank/DDBJ databases">
        <title>Draft genome sequence of Streptomyces cellostaticus DSM 40189, type strain for the species Streptomyces cellostaticus.</title>
        <authorList>
            <person name="Ruckert C."/>
            <person name="Winkler A."/>
            <person name="Kalinowski J."/>
            <person name="Kampfer P."/>
            <person name="Glaeser S."/>
        </authorList>
    </citation>
    <scope>NUCLEOTIDE SEQUENCE [LARGE SCALE GENOMIC DNA]</scope>
    <source>
        <strain evidence="1 2">DSM 40189</strain>
    </source>
</reference>
<dbReference type="STRING" id="67285.AQI88_04920"/>
<protein>
    <recommendedName>
        <fullName evidence="3">Phenylacetate--CoA ligase</fullName>
    </recommendedName>
</protein>
<comment type="caution">
    <text evidence="1">The sequence shown here is derived from an EMBL/GenBank/DDBJ whole genome shotgun (WGS) entry which is preliminary data.</text>
</comment>
<dbReference type="PANTHER" id="PTHR36932:SF1">
    <property type="entry name" value="CAPSULAR POLYSACCHARIDE BIOSYNTHESIS PROTEIN"/>
    <property type="match status" value="1"/>
</dbReference>
<evidence type="ECO:0000313" key="1">
    <source>
        <dbReference type="EMBL" id="KUM97866.1"/>
    </source>
</evidence>
<keyword evidence="2" id="KW-1185">Reference proteome</keyword>
<evidence type="ECO:0008006" key="3">
    <source>
        <dbReference type="Google" id="ProtNLM"/>
    </source>
</evidence>
<name>A0A124HDK7_9ACTN</name>
<dbReference type="EMBL" id="LMWL01000007">
    <property type="protein sequence ID" value="KUM97866.1"/>
    <property type="molecule type" value="Genomic_DNA"/>
</dbReference>